<dbReference type="EMBL" id="AVOT02006907">
    <property type="protein sequence ID" value="MBW0482729.1"/>
    <property type="molecule type" value="Genomic_DNA"/>
</dbReference>
<keyword evidence="2" id="KW-1185">Reference proteome</keyword>
<dbReference type="Proteomes" id="UP000765509">
    <property type="component" value="Unassembled WGS sequence"/>
</dbReference>
<dbReference type="AlphaFoldDB" id="A0A9Q3CCL8"/>
<dbReference type="OrthoDB" id="8029976at2759"/>
<reference evidence="1" key="1">
    <citation type="submission" date="2021-03" db="EMBL/GenBank/DDBJ databases">
        <title>Draft genome sequence of rust myrtle Austropuccinia psidii MF-1, a brazilian biotype.</title>
        <authorList>
            <person name="Quecine M.C."/>
            <person name="Pachon D.M.R."/>
            <person name="Bonatelli M.L."/>
            <person name="Correr F.H."/>
            <person name="Franceschini L.M."/>
            <person name="Leite T.F."/>
            <person name="Margarido G.R.A."/>
            <person name="Almeida C.A."/>
            <person name="Ferrarezi J.A."/>
            <person name="Labate C.A."/>
        </authorList>
    </citation>
    <scope>NUCLEOTIDE SEQUENCE</scope>
    <source>
        <strain evidence="1">MF-1</strain>
    </source>
</reference>
<proteinExistence type="predicted"/>
<comment type="caution">
    <text evidence="1">The sequence shown here is derived from an EMBL/GenBank/DDBJ whole genome shotgun (WGS) entry which is preliminary data.</text>
</comment>
<gene>
    <name evidence="1" type="ORF">O181_022444</name>
</gene>
<protein>
    <submittedName>
        <fullName evidence="1">Uncharacterized protein</fullName>
    </submittedName>
</protein>
<sequence>MMALETVNITVPNERHSFSLLGKLTGDPKMHSYVEILTLNEDVVKDPELVLAKLQEFHDNSPSLEKSSSTPASELISESAHPYNIIYFCLNGKHNPMFTTHSKDQCYAKNPHLRLPRRNKKRKNQASAHLLTSQALITGNQDLI</sequence>
<organism evidence="1 2">
    <name type="scientific">Austropuccinia psidii MF-1</name>
    <dbReference type="NCBI Taxonomy" id="1389203"/>
    <lineage>
        <taxon>Eukaryota</taxon>
        <taxon>Fungi</taxon>
        <taxon>Dikarya</taxon>
        <taxon>Basidiomycota</taxon>
        <taxon>Pucciniomycotina</taxon>
        <taxon>Pucciniomycetes</taxon>
        <taxon>Pucciniales</taxon>
        <taxon>Sphaerophragmiaceae</taxon>
        <taxon>Austropuccinia</taxon>
    </lineage>
</organism>
<accession>A0A9Q3CCL8</accession>
<evidence type="ECO:0000313" key="2">
    <source>
        <dbReference type="Proteomes" id="UP000765509"/>
    </source>
</evidence>
<evidence type="ECO:0000313" key="1">
    <source>
        <dbReference type="EMBL" id="MBW0482729.1"/>
    </source>
</evidence>
<name>A0A9Q3CCL8_9BASI</name>